<evidence type="ECO:0000313" key="2">
    <source>
        <dbReference type="EMBL" id="KAF6139167.1"/>
    </source>
</evidence>
<protein>
    <submittedName>
        <fullName evidence="2">Uncharacterized protein</fullName>
    </submittedName>
</protein>
<dbReference type="PANTHER" id="PTHR36355:SF1">
    <property type="entry name" value="EXPRESSED PROTEIN"/>
    <property type="match status" value="1"/>
</dbReference>
<comment type="caution">
    <text evidence="2">The sequence shown here is derived from an EMBL/GenBank/DDBJ whole genome shotgun (WGS) entry which is preliminary data.</text>
</comment>
<dbReference type="PANTHER" id="PTHR36355">
    <property type="entry name" value="EXPRESSED PROTEIN"/>
    <property type="match status" value="1"/>
</dbReference>
<dbReference type="Proteomes" id="UP000541444">
    <property type="component" value="Unassembled WGS sequence"/>
</dbReference>
<feature type="compositionally biased region" description="Basic and acidic residues" evidence="1">
    <location>
        <begin position="55"/>
        <end position="65"/>
    </location>
</feature>
<accession>A0A7J7L947</accession>
<sequence length="144" mass="16500">SLSTLMASSAKVQHVPKASSDELLRKFAELESESCSKGSIKRDLQLAKRQKRNQTKHENSDDNKECPLSSKTGNRLVERKSLLPARSSRKSASLRQFGKEKTREVRSKSFLGTIEKTWRKTVEGASRVFMEKHYNRHKRLNNIV</sequence>
<evidence type="ECO:0000313" key="3">
    <source>
        <dbReference type="Proteomes" id="UP000541444"/>
    </source>
</evidence>
<evidence type="ECO:0000256" key="1">
    <source>
        <dbReference type="SAM" id="MobiDB-lite"/>
    </source>
</evidence>
<feature type="non-terminal residue" evidence="2">
    <location>
        <position position="1"/>
    </location>
</feature>
<feature type="region of interest" description="Disordered" evidence="1">
    <location>
        <begin position="32"/>
        <end position="106"/>
    </location>
</feature>
<feature type="compositionally biased region" description="Basic and acidic residues" evidence="1">
    <location>
        <begin position="97"/>
        <end position="106"/>
    </location>
</feature>
<gene>
    <name evidence="2" type="ORF">GIB67_023220</name>
</gene>
<dbReference type="EMBL" id="JACGCM010002531">
    <property type="protein sequence ID" value="KAF6139167.1"/>
    <property type="molecule type" value="Genomic_DNA"/>
</dbReference>
<dbReference type="OrthoDB" id="1731546at2759"/>
<name>A0A7J7L947_9MAGN</name>
<dbReference type="AlphaFoldDB" id="A0A7J7L947"/>
<reference evidence="2 3" key="1">
    <citation type="journal article" date="2020" name="IScience">
        <title>Genome Sequencing of the Endangered Kingdonia uniflora (Circaeasteraceae, Ranunculales) Reveals Potential Mechanisms of Evolutionary Specialization.</title>
        <authorList>
            <person name="Sun Y."/>
            <person name="Deng T."/>
            <person name="Zhang A."/>
            <person name="Moore M.J."/>
            <person name="Landis J.B."/>
            <person name="Lin N."/>
            <person name="Zhang H."/>
            <person name="Zhang X."/>
            <person name="Huang J."/>
            <person name="Zhang X."/>
            <person name="Sun H."/>
            <person name="Wang H."/>
        </authorList>
    </citation>
    <scope>NUCLEOTIDE SEQUENCE [LARGE SCALE GENOMIC DNA]</scope>
    <source>
        <strain evidence="2">TB1705</strain>
        <tissue evidence="2">Leaf</tissue>
    </source>
</reference>
<organism evidence="2 3">
    <name type="scientific">Kingdonia uniflora</name>
    <dbReference type="NCBI Taxonomy" id="39325"/>
    <lineage>
        <taxon>Eukaryota</taxon>
        <taxon>Viridiplantae</taxon>
        <taxon>Streptophyta</taxon>
        <taxon>Embryophyta</taxon>
        <taxon>Tracheophyta</taxon>
        <taxon>Spermatophyta</taxon>
        <taxon>Magnoliopsida</taxon>
        <taxon>Ranunculales</taxon>
        <taxon>Circaeasteraceae</taxon>
        <taxon>Kingdonia</taxon>
    </lineage>
</organism>
<keyword evidence="3" id="KW-1185">Reference proteome</keyword>
<proteinExistence type="predicted"/>